<organism evidence="9 10">
    <name type="scientific">Aquamicrobium lusatiense</name>
    <dbReference type="NCBI Taxonomy" id="89772"/>
    <lineage>
        <taxon>Bacteria</taxon>
        <taxon>Pseudomonadati</taxon>
        <taxon>Pseudomonadota</taxon>
        <taxon>Alphaproteobacteria</taxon>
        <taxon>Hyphomicrobiales</taxon>
        <taxon>Phyllobacteriaceae</taxon>
        <taxon>Aquamicrobium</taxon>
    </lineage>
</organism>
<proteinExistence type="predicted"/>
<protein>
    <submittedName>
        <fullName evidence="9">Membrane associated rhomboid family serine protease</fullName>
    </submittedName>
</protein>
<feature type="transmembrane region" description="Helical" evidence="7">
    <location>
        <begin position="186"/>
        <end position="207"/>
    </location>
</feature>
<comment type="caution">
    <text evidence="9">The sequence shown here is derived from an EMBL/GenBank/DDBJ whole genome shotgun (WGS) entry which is preliminary data.</text>
</comment>
<gene>
    <name evidence="9" type="ORF">HNR59_001943</name>
</gene>
<feature type="domain" description="Peptidase S54 rhomboid" evidence="8">
    <location>
        <begin position="79"/>
        <end position="227"/>
    </location>
</feature>
<evidence type="ECO:0000256" key="7">
    <source>
        <dbReference type="SAM" id="Phobius"/>
    </source>
</evidence>
<feature type="transmembrane region" description="Helical" evidence="7">
    <location>
        <begin position="213"/>
        <end position="232"/>
    </location>
</feature>
<evidence type="ECO:0000313" key="10">
    <source>
        <dbReference type="Proteomes" id="UP000533306"/>
    </source>
</evidence>
<dbReference type="Proteomes" id="UP000533306">
    <property type="component" value="Unassembled WGS sequence"/>
</dbReference>
<dbReference type="GO" id="GO:0006508">
    <property type="term" value="P:proteolysis"/>
    <property type="evidence" value="ECO:0007669"/>
    <property type="project" value="UniProtKB-KW"/>
</dbReference>
<evidence type="ECO:0000256" key="5">
    <source>
        <dbReference type="ARBA" id="ARBA00022989"/>
    </source>
</evidence>
<evidence type="ECO:0000256" key="4">
    <source>
        <dbReference type="ARBA" id="ARBA00022692"/>
    </source>
</evidence>
<evidence type="ECO:0000256" key="3">
    <source>
        <dbReference type="ARBA" id="ARBA00022519"/>
    </source>
</evidence>
<evidence type="ECO:0000256" key="2">
    <source>
        <dbReference type="ARBA" id="ARBA00022475"/>
    </source>
</evidence>
<keyword evidence="5 7" id="KW-1133">Transmembrane helix</keyword>
<keyword evidence="9" id="KW-0645">Protease</keyword>
<dbReference type="GO" id="GO:0004252">
    <property type="term" value="F:serine-type endopeptidase activity"/>
    <property type="evidence" value="ECO:0007669"/>
    <property type="project" value="InterPro"/>
</dbReference>
<feature type="transmembrane region" description="Helical" evidence="7">
    <location>
        <begin position="139"/>
        <end position="159"/>
    </location>
</feature>
<evidence type="ECO:0000259" key="8">
    <source>
        <dbReference type="Pfam" id="PF01694"/>
    </source>
</evidence>
<keyword evidence="10" id="KW-1185">Reference proteome</keyword>
<accession>A0A7W9S433</accession>
<feature type="transmembrane region" description="Helical" evidence="7">
    <location>
        <begin position="79"/>
        <end position="102"/>
    </location>
</feature>
<reference evidence="9 10" key="1">
    <citation type="submission" date="2020-08" db="EMBL/GenBank/DDBJ databases">
        <title>Genomic Encyclopedia of Type Strains, Phase IV (KMG-IV): sequencing the most valuable type-strain genomes for metagenomic binning, comparative biology and taxonomic classification.</title>
        <authorList>
            <person name="Goeker M."/>
        </authorList>
    </citation>
    <scope>NUCLEOTIDE SEQUENCE [LARGE SCALE GENOMIC DNA]</scope>
    <source>
        <strain evidence="9 10">DSM 11099</strain>
    </source>
</reference>
<dbReference type="InterPro" id="IPR022764">
    <property type="entry name" value="Peptidase_S54_rhomboid_dom"/>
</dbReference>
<comment type="subcellular location">
    <subcellularLocation>
        <location evidence="1">Membrane</location>
        <topology evidence="1">Multi-pass membrane protein</topology>
    </subcellularLocation>
</comment>
<keyword evidence="4 7" id="KW-0812">Transmembrane</keyword>
<keyword evidence="3" id="KW-0997">Cell inner membrane</keyword>
<evidence type="ECO:0000313" key="9">
    <source>
        <dbReference type="EMBL" id="MBB6012598.1"/>
    </source>
</evidence>
<dbReference type="EMBL" id="JACHEU010000001">
    <property type="protein sequence ID" value="MBB6012598.1"/>
    <property type="molecule type" value="Genomic_DNA"/>
</dbReference>
<feature type="transmembrane region" description="Helical" evidence="7">
    <location>
        <begin position="114"/>
        <end position="133"/>
    </location>
</feature>
<dbReference type="AlphaFoldDB" id="A0A7W9S433"/>
<evidence type="ECO:0000256" key="6">
    <source>
        <dbReference type="ARBA" id="ARBA00023136"/>
    </source>
</evidence>
<name>A0A7W9S433_9HYPH</name>
<evidence type="ECO:0000256" key="1">
    <source>
        <dbReference type="ARBA" id="ARBA00004141"/>
    </source>
</evidence>
<dbReference type="Pfam" id="PF01694">
    <property type="entry name" value="Rhomboid"/>
    <property type="match status" value="1"/>
</dbReference>
<keyword evidence="9" id="KW-0378">Hydrolase</keyword>
<dbReference type="PANTHER" id="PTHR43066">
    <property type="entry name" value="RHOMBOID-RELATED PROTEIN"/>
    <property type="match status" value="1"/>
</dbReference>
<feature type="transmembrane region" description="Helical" evidence="7">
    <location>
        <begin position="21"/>
        <end position="40"/>
    </location>
</feature>
<keyword evidence="2" id="KW-1003">Cell membrane</keyword>
<dbReference type="SUPFAM" id="SSF144091">
    <property type="entry name" value="Rhomboid-like"/>
    <property type="match status" value="1"/>
</dbReference>
<dbReference type="RefSeq" id="WP_183829221.1">
    <property type="nucleotide sequence ID" value="NZ_JACHEU010000001.1"/>
</dbReference>
<dbReference type="GO" id="GO:0016020">
    <property type="term" value="C:membrane"/>
    <property type="evidence" value="ECO:0007669"/>
    <property type="project" value="UniProtKB-SubCell"/>
</dbReference>
<dbReference type="PANTHER" id="PTHR43066:SF26">
    <property type="entry name" value="RHOMBOID PROTEASE GLPG"/>
    <property type="match status" value="1"/>
</dbReference>
<keyword evidence="6 7" id="KW-0472">Membrane</keyword>
<dbReference type="InterPro" id="IPR035952">
    <property type="entry name" value="Rhomboid-like_sf"/>
</dbReference>
<sequence>MSQPEPYMPTQPAMQRREPMFNLPGIVIALLVLCTGIHVLRTYVLTAEQDFELIIRAAFVPIRYSGDYVLDVYAFSSPFTYALLHGSFAHLAVNMVWMAAFGAPLANRLGAVRFAIFFAVTSLAAAFFFYAIHPLGQNPLVGASGAISGMMGAAARFAFRIDRSSGKGAFAGDPLPMGEIVRSRSVVTFLAVWMVINLVTGLAGFVPGEESQIAWEAHIGGFLAGFFGLRLFEAGPRRRF</sequence>
<dbReference type="Gene3D" id="1.20.1540.10">
    <property type="entry name" value="Rhomboid-like"/>
    <property type="match status" value="1"/>
</dbReference>